<evidence type="ECO:0000313" key="2">
    <source>
        <dbReference type="Proteomes" id="UP000031553"/>
    </source>
</evidence>
<dbReference type="EMBL" id="JUFX02000212">
    <property type="protein sequence ID" value="KPH86133.1"/>
    <property type="molecule type" value="Genomic_DNA"/>
</dbReference>
<dbReference type="Proteomes" id="UP000031553">
    <property type="component" value="Unassembled WGS sequence"/>
</dbReference>
<reference evidence="1 2" key="1">
    <citation type="submission" date="2015-07" db="EMBL/GenBank/DDBJ databases">
        <title>Draft Genome Sequence of Komagataeibacter intermedius Strain AF2, Isolated from Kombucha Tea.</title>
        <authorList>
            <person name="Santos R.A."/>
            <person name="Berretta A.A."/>
            <person name="Barud H.S."/>
            <person name="Ribeiro S.J."/>
            <person name="Gonzalez-Garcia L.N."/>
            <person name="Zucchi T.D."/>
            <person name="Goldman G.H."/>
            <person name="Riano-Pachon D.M."/>
        </authorList>
    </citation>
    <scope>NUCLEOTIDE SEQUENCE [LARGE SCALE GENOMIC DNA]</scope>
    <source>
        <strain evidence="1 2">AF2</strain>
    </source>
</reference>
<accession>A0A0N0ME89</accession>
<comment type="caution">
    <text evidence="1">The sequence shown here is derived from an EMBL/GenBank/DDBJ whole genome shotgun (WGS) entry which is preliminary data.</text>
</comment>
<protein>
    <submittedName>
        <fullName evidence="1">Uncharacterized protein</fullName>
    </submittedName>
</protein>
<dbReference type="OrthoDB" id="9148542at2"/>
<proteinExistence type="predicted"/>
<organism evidence="1 2">
    <name type="scientific">Komagataeibacter intermedius AF2</name>
    <dbReference type="NCBI Taxonomy" id="1458464"/>
    <lineage>
        <taxon>Bacteria</taxon>
        <taxon>Pseudomonadati</taxon>
        <taxon>Pseudomonadota</taxon>
        <taxon>Alphaproteobacteria</taxon>
        <taxon>Acetobacterales</taxon>
        <taxon>Acetobacteraceae</taxon>
        <taxon>Komagataeibacter</taxon>
    </lineage>
</organism>
<gene>
    <name evidence="1" type="ORF">GLUCOINTEAF2_0202987</name>
</gene>
<name>A0A0N0ME89_9PROT</name>
<evidence type="ECO:0000313" key="1">
    <source>
        <dbReference type="EMBL" id="KPH86133.1"/>
    </source>
</evidence>
<dbReference type="AlphaFoldDB" id="A0A0N0ME89"/>
<sequence>MSNAGTISVKETLDLLDGAFAGVSKGICQGEYAFWLGSGISRERVVDLNGVLAKLLDFLRVKVTTAVDCAYKKAFDTIIDMAKPSDDERKEIDLAQPVKEWPCAKLLLARLWNQYSKVLAVEIPKQSSDYLLWVGLDFPHTFASQEPDAEHLAIGMLALEGAVTKLATANWDGLLEAAMTELGYSDNVYRVTVSGDDLRGPAAAAILYKFHGCALRAIEAEVTYRPLLVARSAQITGWMSSNTFKIVRDQLEAMIQTSRTMMMGLSAQDENIKHLFGKVNAHKGWRWTDEPTPIVFSANELGDDQKSLLTVAYGDDYEPNRDVICEQARLQAYAKPLLLALLLQVLTGKLDVLASDANAPSLDEAARAAITEGITHLRDRAAAADNGDRAAFVRSIAAALARARHQLQNGTSGPGVQQYFPIDDRPAHMMQGNVALASTGQREAAVAIGLIGLEHKDTTWTPTLDDPANPRSGALRVASASSAARVFLAANDDNITSLMEAGAFGEDDDDVVVICSRKVSERQQRSPRPSLRDGSLGPRYVSFGPMLANATSLDGLRDDFRNEVSI</sequence>
<dbReference type="Pfam" id="PF13289">
    <property type="entry name" value="SIR2_2"/>
    <property type="match status" value="1"/>
</dbReference>